<dbReference type="CDD" id="cd20412">
    <property type="entry name" value="Tudor_TDRD2"/>
    <property type="match status" value="1"/>
</dbReference>
<dbReference type="PROSITE" id="PS50304">
    <property type="entry name" value="TUDOR"/>
    <property type="match status" value="1"/>
</dbReference>
<dbReference type="AlphaFoldDB" id="A0A6J2KKJ4"/>
<keyword evidence="5" id="KW-1185">Reference proteome</keyword>
<dbReference type="SUPFAM" id="SSF63748">
    <property type="entry name" value="Tudor/PWWP/MBT"/>
    <property type="match status" value="1"/>
</dbReference>
<evidence type="ECO:0000313" key="5">
    <source>
        <dbReference type="Proteomes" id="UP000504629"/>
    </source>
</evidence>
<feature type="domain" description="Tudor" evidence="4">
    <location>
        <begin position="297"/>
        <end position="362"/>
    </location>
</feature>
<feature type="region of interest" description="Disordered" evidence="2">
    <location>
        <begin position="199"/>
        <end position="227"/>
    </location>
</feature>
<dbReference type="GO" id="GO:0030719">
    <property type="term" value="P:P granule organization"/>
    <property type="evidence" value="ECO:0007669"/>
    <property type="project" value="TreeGrafter"/>
</dbReference>
<dbReference type="InterPro" id="IPR002999">
    <property type="entry name" value="Tudor"/>
</dbReference>
<dbReference type="InterPro" id="IPR050621">
    <property type="entry name" value="Tudor_domain_containing"/>
</dbReference>
<dbReference type="GO" id="GO:0043186">
    <property type="term" value="C:P granule"/>
    <property type="evidence" value="ECO:0007669"/>
    <property type="project" value="TreeGrafter"/>
</dbReference>
<dbReference type="Pfam" id="PF00567">
    <property type="entry name" value="TUDOR"/>
    <property type="match status" value="1"/>
</dbReference>
<keyword evidence="3" id="KW-1133">Transmembrane helix</keyword>
<dbReference type="Gene3D" id="2.30.30.140">
    <property type="match status" value="1"/>
</dbReference>
<proteinExistence type="predicted"/>
<sequence>MSLNTKLALPIALGLSLVTVTAFVAYYVLKKDEEENDNKTVKITKINTIEIHVPKSIVPALIGRNGSNIKDLQKKSGAQIHFKKFTDQDYDVCVVRGRADTTQLAETLIHDFIKQQPTIMSESITVPSWSCGRIIGSGGENVNDISHRSGARVKVESPKSTDKVAEHLVTFRGTKEQIEVAKKLVENCISLERCRREIEQSKRPPRHSSSPPSPCPSPGDRDADADAQGDVTHTRVKYKRPETTGPSIEVYVSAVSSPSRFWVQFVGPQVAQLDDLVAHMTEYYSKKENREAHTLRHVSVGQVVAAVFRHDGRWYRARVHDIRPNEFDSSQQVADVFYLDYGDSEYVATHELCELRADLLRLRFQAMECFLAGVRPASGEEAVSPSGQRWDKWHPQAVERFEELTQVARWKALVSRTCTYKKTATAEGEKDKEIPGIKLFDVTDEGELDVGAVLVAEGWAVAGPAPSPRPSPPRGHTTPFGDLSKSKVLSMTGGGGRSSSVPKDHKDDGSNVLTVEGDDSKDKDGITASKSLASGLEKSDRHPLSISNFDLSYPDPSRNKQLNGSDDFLHGERQNIDNETSIDTLVPPSPVSNVPILSKTLQDEFKANMNRIDSHHSNLENLGKSAFEK</sequence>
<gene>
    <name evidence="6" type="primary">LOC114250834</name>
</gene>
<dbReference type="PANTHER" id="PTHR22948">
    <property type="entry name" value="TUDOR DOMAIN CONTAINING PROTEIN"/>
    <property type="match status" value="1"/>
</dbReference>
<dbReference type="InterPro" id="IPR047380">
    <property type="entry name" value="TDRD2-like_tudor"/>
</dbReference>
<feature type="transmembrane region" description="Helical" evidence="3">
    <location>
        <begin position="7"/>
        <end position="29"/>
    </location>
</feature>
<dbReference type="CDD" id="cd00105">
    <property type="entry name" value="KH-I"/>
    <property type="match status" value="1"/>
</dbReference>
<evidence type="ECO:0000313" key="6">
    <source>
        <dbReference type="RefSeq" id="XP_028040679.1"/>
    </source>
</evidence>
<name>A0A6J2KKJ4_BOMMA</name>
<keyword evidence="1" id="KW-0694">RNA-binding</keyword>
<dbReference type="GO" id="GO:0005739">
    <property type="term" value="C:mitochondrion"/>
    <property type="evidence" value="ECO:0007669"/>
    <property type="project" value="UniProtKB-ARBA"/>
</dbReference>
<dbReference type="RefSeq" id="XP_028040679.1">
    <property type="nucleotide sequence ID" value="XM_028184878.1"/>
</dbReference>
<evidence type="ECO:0000256" key="2">
    <source>
        <dbReference type="SAM" id="MobiDB-lite"/>
    </source>
</evidence>
<dbReference type="PROSITE" id="PS50084">
    <property type="entry name" value="KH_TYPE_1"/>
    <property type="match status" value="2"/>
</dbReference>
<dbReference type="GO" id="GO:0034587">
    <property type="term" value="P:piRNA processing"/>
    <property type="evidence" value="ECO:0007669"/>
    <property type="project" value="TreeGrafter"/>
</dbReference>
<evidence type="ECO:0000256" key="1">
    <source>
        <dbReference type="PROSITE-ProRule" id="PRU00117"/>
    </source>
</evidence>
<dbReference type="Pfam" id="PF00013">
    <property type="entry name" value="KH_1"/>
    <property type="match status" value="2"/>
</dbReference>
<dbReference type="Gene3D" id="3.30.1370.10">
    <property type="entry name" value="K Homology domain, type 1"/>
    <property type="match status" value="2"/>
</dbReference>
<protein>
    <submittedName>
        <fullName evidence="6">Tudor and KH domain-containing protein homolog isoform X1</fullName>
    </submittedName>
</protein>
<reference evidence="6" key="1">
    <citation type="submission" date="2025-08" db="UniProtKB">
        <authorList>
            <consortium name="RefSeq"/>
        </authorList>
    </citation>
    <scope>IDENTIFICATION</scope>
    <source>
        <tissue evidence="6">Silk gland</tissue>
    </source>
</reference>
<dbReference type="KEGG" id="bman:114250834"/>
<dbReference type="GeneID" id="114250834"/>
<dbReference type="Gene3D" id="2.40.50.90">
    <property type="match status" value="1"/>
</dbReference>
<accession>A0A6J2KKJ4</accession>
<dbReference type="InterPro" id="IPR035437">
    <property type="entry name" value="SNase_OB-fold_sf"/>
</dbReference>
<keyword evidence="3" id="KW-0812">Transmembrane</keyword>
<dbReference type="InterPro" id="IPR004088">
    <property type="entry name" value="KH_dom_type_1"/>
</dbReference>
<dbReference type="PANTHER" id="PTHR22948:SF29">
    <property type="entry name" value="FI02030P-RELATED"/>
    <property type="match status" value="1"/>
</dbReference>
<dbReference type="SUPFAM" id="SSF54791">
    <property type="entry name" value="Eukaryotic type KH-domain (KH-domain type I)"/>
    <property type="match status" value="2"/>
</dbReference>
<feature type="region of interest" description="Disordered" evidence="2">
    <location>
        <begin position="464"/>
        <end position="571"/>
    </location>
</feature>
<dbReference type="InterPro" id="IPR004087">
    <property type="entry name" value="KH_dom"/>
</dbReference>
<dbReference type="CTD" id="33401"/>
<dbReference type="OrthoDB" id="9995375at2759"/>
<dbReference type="InterPro" id="IPR036612">
    <property type="entry name" value="KH_dom_type_1_sf"/>
</dbReference>
<dbReference type="GO" id="GO:0007283">
    <property type="term" value="P:spermatogenesis"/>
    <property type="evidence" value="ECO:0007669"/>
    <property type="project" value="TreeGrafter"/>
</dbReference>
<dbReference type="Proteomes" id="UP000504629">
    <property type="component" value="Unplaced"/>
</dbReference>
<dbReference type="SMART" id="SM00333">
    <property type="entry name" value="TUDOR"/>
    <property type="match status" value="1"/>
</dbReference>
<evidence type="ECO:0000256" key="3">
    <source>
        <dbReference type="SAM" id="Phobius"/>
    </source>
</evidence>
<organism evidence="5 6">
    <name type="scientific">Bombyx mandarina</name>
    <name type="common">Wild silk moth</name>
    <name type="synonym">Wild silkworm</name>
    <dbReference type="NCBI Taxonomy" id="7092"/>
    <lineage>
        <taxon>Eukaryota</taxon>
        <taxon>Metazoa</taxon>
        <taxon>Ecdysozoa</taxon>
        <taxon>Arthropoda</taxon>
        <taxon>Hexapoda</taxon>
        <taxon>Insecta</taxon>
        <taxon>Pterygota</taxon>
        <taxon>Neoptera</taxon>
        <taxon>Endopterygota</taxon>
        <taxon>Lepidoptera</taxon>
        <taxon>Glossata</taxon>
        <taxon>Ditrysia</taxon>
        <taxon>Bombycoidea</taxon>
        <taxon>Bombycidae</taxon>
        <taxon>Bombycinae</taxon>
        <taxon>Bombyx</taxon>
    </lineage>
</organism>
<dbReference type="GO" id="GO:0003723">
    <property type="term" value="F:RNA binding"/>
    <property type="evidence" value="ECO:0007669"/>
    <property type="project" value="UniProtKB-UniRule"/>
</dbReference>
<evidence type="ECO:0000259" key="4">
    <source>
        <dbReference type="PROSITE" id="PS50304"/>
    </source>
</evidence>
<dbReference type="SMART" id="SM00322">
    <property type="entry name" value="KH"/>
    <property type="match status" value="2"/>
</dbReference>
<keyword evidence="3" id="KW-0472">Membrane</keyword>